<organism evidence="13 14">
    <name type="scientific">Sideroxydans lithotrophicus (strain ES-1)</name>
    <dbReference type="NCBI Taxonomy" id="580332"/>
    <lineage>
        <taxon>Bacteria</taxon>
        <taxon>Pseudomonadati</taxon>
        <taxon>Pseudomonadota</taxon>
        <taxon>Betaproteobacteria</taxon>
        <taxon>Nitrosomonadales</taxon>
        <taxon>Gallionellaceae</taxon>
        <taxon>Sideroxydans</taxon>
    </lineage>
</organism>
<evidence type="ECO:0000256" key="8">
    <source>
        <dbReference type="ARBA" id="ARBA00023114"/>
    </source>
</evidence>
<dbReference type="CDD" id="cd00342">
    <property type="entry name" value="gram_neg_porins"/>
    <property type="match status" value="1"/>
</dbReference>
<dbReference type="InterPro" id="IPR033900">
    <property type="entry name" value="Gram_neg_porin_domain"/>
</dbReference>
<dbReference type="GO" id="GO:0009279">
    <property type="term" value="C:cell outer membrane"/>
    <property type="evidence" value="ECO:0007669"/>
    <property type="project" value="UniProtKB-SubCell"/>
</dbReference>
<evidence type="ECO:0000256" key="2">
    <source>
        <dbReference type="ARBA" id="ARBA00011233"/>
    </source>
</evidence>
<dbReference type="InterPro" id="IPR002299">
    <property type="entry name" value="Porin_Neis"/>
</dbReference>
<evidence type="ECO:0000256" key="5">
    <source>
        <dbReference type="ARBA" id="ARBA00022692"/>
    </source>
</evidence>
<dbReference type="RefSeq" id="WP_013030601.1">
    <property type="nucleotide sequence ID" value="NC_013959.1"/>
</dbReference>
<protein>
    <submittedName>
        <fullName evidence="13">Porin Gram-negative type</fullName>
    </submittedName>
</protein>
<evidence type="ECO:0000256" key="6">
    <source>
        <dbReference type="ARBA" id="ARBA00022729"/>
    </source>
</evidence>
<sequence precursor="true">MQKKLIALAIAAAFSAPAFADNANVNLYGKAILTLDSYTSNQAASVSNMRVASNASRFGVNGSEDVGDGLKAIYQYEVQVDANGAAGNGFGNGTRNSHVGLAGSFGEIALGVWDTPYKVTHNKIELFDNTTAYSATNIIGHATATGGVNYVTRKAANIQYISPSLGGVKVAVMYAPDSAKTATVNKTLLSLSATYDADGIYGSFGYESRPDQTTTGQTDNAMRLVGRYDFGGAWIGATVERIKVNATAAVNYTQSNAEVVGGVKFDASTLALSYAKAGKTNVANTGANQVSLRYGYNFSKRTEVFAAYTSLKNDAAASYGAAIYTGAAAGSTVSAFGVGIAHSF</sequence>
<evidence type="ECO:0000259" key="12">
    <source>
        <dbReference type="Pfam" id="PF13609"/>
    </source>
</evidence>
<feature type="chain" id="PRO_5003069958" evidence="11">
    <location>
        <begin position="21"/>
        <end position="344"/>
    </location>
</feature>
<dbReference type="OrthoDB" id="5289162at2"/>
<dbReference type="GO" id="GO:0015288">
    <property type="term" value="F:porin activity"/>
    <property type="evidence" value="ECO:0007669"/>
    <property type="project" value="UniProtKB-KW"/>
</dbReference>
<dbReference type="InterPro" id="IPR050298">
    <property type="entry name" value="Gram-neg_bact_OMP"/>
</dbReference>
<dbReference type="Gene3D" id="2.40.160.10">
    <property type="entry name" value="Porin"/>
    <property type="match status" value="1"/>
</dbReference>
<evidence type="ECO:0000256" key="4">
    <source>
        <dbReference type="ARBA" id="ARBA00022452"/>
    </source>
</evidence>
<evidence type="ECO:0000313" key="14">
    <source>
        <dbReference type="Proteomes" id="UP000001625"/>
    </source>
</evidence>
<dbReference type="Pfam" id="PF13609">
    <property type="entry name" value="Porin_4"/>
    <property type="match status" value="1"/>
</dbReference>
<keyword evidence="4" id="KW-1134">Transmembrane beta strand</keyword>
<evidence type="ECO:0000313" key="13">
    <source>
        <dbReference type="EMBL" id="ADE12703.1"/>
    </source>
</evidence>
<dbReference type="EMBL" id="CP001965">
    <property type="protein sequence ID" value="ADE12703.1"/>
    <property type="molecule type" value="Genomic_DNA"/>
</dbReference>
<keyword evidence="9" id="KW-0472">Membrane</keyword>
<feature type="domain" description="Porin" evidence="12">
    <location>
        <begin position="7"/>
        <end position="315"/>
    </location>
</feature>
<dbReference type="PANTHER" id="PTHR34501">
    <property type="entry name" value="PROTEIN YDDL-RELATED"/>
    <property type="match status" value="1"/>
</dbReference>
<comment type="subunit">
    <text evidence="2">Homotrimer.</text>
</comment>
<reference evidence="13 14" key="1">
    <citation type="submission" date="2010-03" db="EMBL/GenBank/DDBJ databases">
        <title>Complete sequence of Sideroxydans lithotrophicus ES-1.</title>
        <authorList>
            <consortium name="US DOE Joint Genome Institute"/>
            <person name="Lucas S."/>
            <person name="Copeland A."/>
            <person name="Lapidus A."/>
            <person name="Cheng J.-F."/>
            <person name="Bruce D."/>
            <person name="Goodwin L."/>
            <person name="Pitluck S."/>
            <person name="Munk A.C."/>
            <person name="Detter J.C."/>
            <person name="Han C."/>
            <person name="Tapia R."/>
            <person name="Larimer F."/>
            <person name="Land M."/>
            <person name="Hauser L."/>
            <person name="Kyrpides N."/>
            <person name="Ivanova N."/>
            <person name="Emerson D."/>
            <person name="Woyke T."/>
        </authorList>
    </citation>
    <scope>NUCLEOTIDE SEQUENCE [LARGE SCALE GENOMIC DNA]</scope>
    <source>
        <strain evidence="13 14">ES-1</strain>
    </source>
</reference>
<dbReference type="HOGENOM" id="CLU_038238_3_0_4"/>
<dbReference type="InterPro" id="IPR023614">
    <property type="entry name" value="Porin_dom_sf"/>
</dbReference>
<dbReference type="PRINTS" id="PR00184">
    <property type="entry name" value="NEISSPPORIN"/>
</dbReference>
<keyword evidence="3" id="KW-0813">Transport</keyword>
<name>D5CMN1_SIDLE</name>
<gene>
    <name evidence="13" type="ordered locus">Slit_2478</name>
</gene>
<feature type="signal peptide" evidence="11">
    <location>
        <begin position="1"/>
        <end position="20"/>
    </location>
</feature>
<evidence type="ECO:0000256" key="3">
    <source>
        <dbReference type="ARBA" id="ARBA00022448"/>
    </source>
</evidence>
<dbReference type="PANTHER" id="PTHR34501:SF9">
    <property type="entry name" value="MAJOR OUTER MEMBRANE PROTEIN P.IA"/>
    <property type="match status" value="1"/>
</dbReference>
<dbReference type="STRING" id="580332.Slit_2478"/>
<keyword evidence="6 11" id="KW-0732">Signal</keyword>
<evidence type="ECO:0000256" key="9">
    <source>
        <dbReference type="ARBA" id="ARBA00023136"/>
    </source>
</evidence>
<evidence type="ECO:0000256" key="10">
    <source>
        <dbReference type="ARBA" id="ARBA00023237"/>
    </source>
</evidence>
<keyword evidence="8" id="KW-0626">Porin</keyword>
<keyword evidence="5" id="KW-0812">Transmembrane</keyword>
<keyword evidence="10" id="KW-0998">Cell outer membrane</keyword>
<keyword evidence="14" id="KW-1185">Reference proteome</keyword>
<accession>D5CMN1</accession>
<dbReference type="eggNOG" id="COG3203">
    <property type="taxonomic scope" value="Bacteria"/>
</dbReference>
<dbReference type="Proteomes" id="UP000001625">
    <property type="component" value="Chromosome"/>
</dbReference>
<dbReference type="GO" id="GO:0006811">
    <property type="term" value="P:monoatomic ion transport"/>
    <property type="evidence" value="ECO:0007669"/>
    <property type="project" value="UniProtKB-KW"/>
</dbReference>
<evidence type="ECO:0000256" key="7">
    <source>
        <dbReference type="ARBA" id="ARBA00023065"/>
    </source>
</evidence>
<dbReference type="KEGG" id="slt:Slit_2478"/>
<dbReference type="GO" id="GO:0046930">
    <property type="term" value="C:pore complex"/>
    <property type="evidence" value="ECO:0007669"/>
    <property type="project" value="UniProtKB-KW"/>
</dbReference>
<dbReference type="SUPFAM" id="SSF56935">
    <property type="entry name" value="Porins"/>
    <property type="match status" value="1"/>
</dbReference>
<evidence type="ECO:0000256" key="11">
    <source>
        <dbReference type="SAM" id="SignalP"/>
    </source>
</evidence>
<keyword evidence="7" id="KW-0406">Ion transport</keyword>
<dbReference type="AlphaFoldDB" id="D5CMN1"/>
<proteinExistence type="predicted"/>
<evidence type="ECO:0000256" key="1">
    <source>
        <dbReference type="ARBA" id="ARBA00004571"/>
    </source>
</evidence>
<comment type="subcellular location">
    <subcellularLocation>
        <location evidence="1">Cell outer membrane</location>
        <topology evidence="1">Multi-pass membrane protein</topology>
    </subcellularLocation>
</comment>